<protein>
    <submittedName>
        <fullName evidence="1">Uncharacterized protein</fullName>
    </submittedName>
</protein>
<sequence length="72" mass="7944">MDVWANAIGLATKPKATPNTAAFLANSLSLKNINYYSFNIEPVDVGWKPIKRLRLMANFTSCQGIQNAKNTT</sequence>
<evidence type="ECO:0000313" key="2">
    <source>
        <dbReference type="Proteomes" id="UP000501053"/>
    </source>
</evidence>
<reference evidence="1 2" key="1">
    <citation type="submission" date="2020-03" db="EMBL/GenBank/DDBJ databases">
        <title>Complete Genome Sequence of Halomonas meridiana strain Eplume2, isolated from hydrothermal-plume in the north east Pacific Ocean.</title>
        <authorList>
            <person name="Kurihara Y."/>
            <person name="Kawai S."/>
            <person name="Sakai A."/>
            <person name="Galipon J."/>
            <person name="Arakawa K."/>
        </authorList>
    </citation>
    <scope>NUCLEOTIDE SEQUENCE [LARGE SCALE GENOMIC DNA]</scope>
    <source>
        <strain evidence="1 2">Eplume2</strain>
    </source>
</reference>
<dbReference type="Proteomes" id="UP000501053">
    <property type="component" value="Chromosome"/>
</dbReference>
<accession>A0A6F8XC58</accession>
<keyword evidence="2" id="KW-1185">Reference proteome</keyword>
<evidence type="ECO:0000313" key="1">
    <source>
        <dbReference type="EMBL" id="BCB71971.1"/>
    </source>
</evidence>
<dbReference type="AlphaFoldDB" id="A0A6F8XC58"/>
<name>A0A6F8XC58_9GAMM</name>
<gene>
    <name evidence="1" type="ORF">HMEPL2_23220</name>
</gene>
<proteinExistence type="predicted"/>
<dbReference type="EMBL" id="AP022869">
    <property type="protein sequence ID" value="BCB71971.1"/>
    <property type="molecule type" value="Genomic_DNA"/>
</dbReference>
<organism evidence="1 2">
    <name type="scientific">Vreelandella aquamarina</name>
    <dbReference type="NCBI Taxonomy" id="77097"/>
    <lineage>
        <taxon>Bacteria</taxon>
        <taxon>Pseudomonadati</taxon>
        <taxon>Pseudomonadota</taxon>
        <taxon>Gammaproteobacteria</taxon>
        <taxon>Oceanospirillales</taxon>
        <taxon>Halomonadaceae</taxon>
        <taxon>Vreelandella</taxon>
    </lineage>
</organism>